<evidence type="ECO:0000256" key="15">
    <source>
        <dbReference type="ARBA" id="ARBA00049902"/>
    </source>
</evidence>
<evidence type="ECO:0000256" key="3">
    <source>
        <dbReference type="ARBA" id="ARBA00022679"/>
    </source>
</evidence>
<organism evidence="18 19">
    <name type="scientific">Sporomusa sphaeroides DSM 2875</name>
    <dbReference type="NCBI Taxonomy" id="1337886"/>
    <lineage>
        <taxon>Bacteria</taxon>
        <taxon>Bacillati</taxon>
        <taxon>Bacillota</taxon>
        <taxon>Negativicutes</taxon>
        <taxon>Selenomonadales</taxon>
        <taxon>Sporomusaceae</taxon>
        <taxon>Sporomusa</taxon>
    </lineage>
</organism>
<accession>A0ABP2CHM3</accession>
<dbReference type="Proteomes" id="UP000245702">
    <property type="component" value="Unassembled WGS sequence"/>
</dbReference>
<keyword evidence="5" id="KW-0133">Cell shape</keyword>
<keyword evidence="8 17" id="KW-0472">Membrane</keyword>
<dbReference type="PANTHER" id="PTHR30474:SF2">
    <property type="entry name" value="PEPTIDOGLYCAN GLYCOSYLTRANSFERASE FTSW-RELATED"/>
    <property type="match status" value="1"/>
</dbReference>
<feature type="transmembrane region" description="Helical" evidence="17">
    <location>
        <begin position="184"/>
        <end position="201"/>
    </location>
</feature>
<evidence type="ECO:0000256" key="16">
    <source>
        <dbReference type="ARBA" id="ARBA00049966"/>
    </source>
</evidence>
<evidence type="ECO:0000256" key="8">
    <source>
        <dbReference type="ARBA" id="ARBA00023136"/>
    </source>
</evidence>
<keyword evidence="7 17" id="KW-1133">Transmembrane helix</keyword>
<keyword evidence="6" id="KW-0573">Peptidoglycan synthesis</keyword>
<reference evidence="18 19" key="1">
    <citation type="submission" date="2016-01" db="EMBL/GenBank/DDBJ databases">
        <authorList>
            <person name="Brown R."/>
        </authorList>
    </citation>
    <scope>NUCLEOTIDE SEQUENCE [LARGE SCALE GENOMIC DNA]</scope>
    <source>
        <strain evidence="18">Sporomusa sphaeroides DSM 2875</strain>
    </source>
</reference>
<feature type="transmembrane region" description="Helical" evidence="17">
    <location>
        <begin position="321"/>
        <end position="343"/>
    </location>
</feature>
<keyword evidence="2" id="KW-0328">Glycosyltransferase</keyword>
<gene>
    <name evidence="18" type="primary">ftsW_3</name>
    <name evidence="18" type="ORF">SSPH_04467</name>
</gene>
<feature type="transmembrane region" description="Helical" evidence="17">
    <location>
        <begin position="31"/>
        <end position="54"/>
    </location>
</feature>
<proteinExistence type="inferred from homology"/>
<dbReference type="EMBL" id="FCOW01000045">
    <property type="protein sequence ID" value="CVK21758.1"/>
    <property type="molecule type" value="Genomic_DNA"/>
</dbReference>
<evidence type="ECO:0000256" key="6">
    <source>
        <dbReference type="ARBA" id="ARBA00022984"/>
    </source>
</evidence>
<protein>
    <recommendedName>
        <fullName evidence="12">Probable peptidoglycan glycosyltransferase FtsW</fullName>
        <ecNumber evidence="14">2.4.99.28</ecNumber>
    </recommendedName>
    <alternativeName>
        <fullName evidence="13">Cell division protein FtsW</fullName>
    </alternativeName>
    <alternativeName>
        <fullName evidence="10">Cell wall polymerase</fullName>
    </alternativeName>
    <alternativeName>
        <fullName evidence="9">Peptidoglycan polymerase</fullName>
    </alternativeName>
</protein>
<evidence type="ECO:0000256" key="9">
    <source>
        <dbReference type="ARBA" id="ARBA00032370"/>
    </source>
</evidence>
<keyword evidence="3" id="KW-0808">Transferase</keyword>
<evidence type="ECO:0000313" key="18">
    <source>
        <dbReference type="EMBL" id="CVK21758.1"/>
    </source>
</evidence>
<comment type="subcellular location">
    <subcellularLocation>
        <location evidence="1">Membrane</location>
        <topology evidence="1">Multi-pass membrane protein</topology>
    </subcellularLocation>
</comment>
<evidence type="ECO:0000256" key="17">
    <source>
        <dbReference type="SAM" id="Phobius"/>
    </source>
</evidence>
<evidence type="ECO:0000256" key="5">
    <source>
        <dbReference type="ARBA" id="ARBA00022960"/>
    </source>
</evidence>
<evidence type="ECO:0000313" key="19">
    <source>
        <dbReference type="Proteomes" id="UP000245702"/>
    </source>
</evidence>
<evidence type="ECO:0000256" key="4">
    <source>
        <dbReference type="ARBA" id="ARBA00022692"/>
    </source>
</evidence>
<comment type="catalytic activity">
    <reaction evidence="15">
        <text>[GlcNAc-(1-&gt;4)-Mur2Ac(oyl-L-Ala-gamma-D-Glu-L-Lys-D-Ala-D-Ala)](n)-di-trans,octa-cis-undecaprenyl diphosphate + beta-D-GlcNAc-(1-&gt;4)-Mur2Ac(oyl-L-Ala-gamma-D-Glu-L-Lys-D-Ala-D-Ala)-di-trans,octa-cis-undecaprenyl diphosphate = [GlcNAc-(1-&gt;4)-Mur2Ac(oyl-L-Ala-gamma-D-Glu-L-Lys-D-Ala-D-Ala)](n+1)-di-trans,octa-cis-undecaprenyl diphosphate + di-trans,octa-cis-undecaprenyl diphosphate + H(+)</text>
        <dbReference type="Rhea" id="RHEA:23708"/>
        <dbReference type="Rhea" id="RHEA-COMP:9602"/>
        <dbReference type="Rhea" id="RHEA-COMP:9603"/>
        <dbReference type="ChEBI" id="CHEBI:15378"/>
        <dbReference type="ChEBI" id="CHEBI:58405"/>
        <dbReference type="ChEBI" id="CHEBI:60033"/>
        <dbReference type="ChEBI" id="CHEBI:78435"/>
        <dbReference type="EC" id="2.4.99.28"/>
    </reaction>
</comment>
<evidence type="ECO:0000256" key="12">
    <source>
        <dbReference type="ARBA" id="ARBA00041185"/>
    </source>
</evidence>
<feature type="transmembrane region" description="Helical" evidence="17">
    <location>
        <begin position="282"/>
        <end position="309"/>
    </location>
</feature>
<evidence type="ECO:0000256" key="14">
    <source>
        <dbReference type="ARBA" id="ARBA00044770"/>
    </source>
</evidence>
<feature type="transmembrane region" description="Helical" evidence="17">
    <location>
        <begin position="66"/>
        <end position="88"/>
    </location>
</feature>
<feature type="transmembrane region" description="Helical" evidence="17">
    <location>
        <begin position="355"/>
        <end position="378"/>
    </location>
</feature>
<keyword evidence="4 17" id="KW-0812">Transmembrane</keyword>
<name>A0ABP2CHM3_9FIRM</name>
<dbReference type="InterPro" id="IPR001182">
    <property type="entry name" value="FtsW/RodA"/>
</dbReference>
<comment type="similarity">
    <text evidence="11">Belongs to the SEDS family. FtsW subfamily.</text>
</comment>
<evidence type="ECO:0000256" key="11">
    <source>
        <dbReference type="ARBA" id="ARBA00038053"/>
    </source>
</evidence>
<evidence type="ECO:0000256" key="2">
    <source>
        <dbReference type="ARBA" id="ARBA00022676"/>
    </source>
</evidence>
<comment type="function">
    <text evidence="16">Peptidoglycan polymerase that is essential for cell division.</text>
</comment>
<sequence>MVNVFFWEEHQDVKEKKLGNFPRLWASPAEAVFFIAGILFVIGTINVFSASFVLGGQLFRDGYFFLTRHLISFAVGFVAMLAAAVIDYRKIRRGWLLLAILAVVGLLVAVHFMGVEANGARRWLNLGGFTFQPSELAKLTAIIVTAAYLGAQLDRGRPVSLKSWPIAVSVVLGVFVLKQPDMGTAAVIVGLSLVLYILAGIPKQELYALALGGAGMTVYLVYAAAYRAERIWAWLDPWAYQQTSGYQTVQSLLAIGSGGLFGSGLGMGASKFHYLPEAHTDFAFAVLCQEMGFMGAVVVLLLLGALAWYGLQIASKAPDGYGFFLAAGVTTLVVGQAVGNIAMVSGVVPVTGVPLPFISFGGTSLIVNCAAIGLLISVGRRTTAKVFQPGSRSTPARGSRLKLVK</sequence>
<dbReference type="EC" id="2.4.99.28" evidence="14"/>
<evidence type="ECO:0000256" key="13">
    <source>
        <dbReference type="ARBA" id="ARBA00041418"/>
    </source>
</evidence>
<feature type="transmembrane region" description="Helical" evidence="17">
    <location>
        <begin position="94"/>
        <end position="115"/>
    </location>
</feature>
<feature type="transmembrane region" description="Helical" evidence="17">
    <location>
        <begin position="207"/>
        <end position="228"/>
    </location>
</feature>
<evidence type="ECO:0000256" key="1">
    <source>
        <dbReference type="ARBA" id="ARBA00004141"/>
    </source>
</evidence>
<keyword evidence="19" id="KW-1185">Reference proteome</keyword>
<evidence type="ECO:0000256" key="10">
    <source>
        <dbReference type="ARBA" id="ARBA00033270"/>
    </source>
</evidence>
<comment type="caution">
    <text evidence="18">The sequence shown here is derived from an EMBL/GenBank/DDBJ whole genome shotgun (WGS) entry which is preliminary data.</text>
</comment>
<evidence type="ECO:0000256" key="7">
    <source>
        <dbReference type="ARBA" id="ARBA00022989"/>
    </source>
</evidence>
<dbReference type="PANTHER" id="PTHR30474">
    <property type="entry name" value="CELL CYCLE PROTEIN"/>
    <property type="match status" value="1"/>
</dbReference>
<dbReference type="Pfam" id="PF01098">
    <property type="entry name" value="FTSW_RODA_SPOVE"/>
    <property type="match status" value="1"/>
</dbReference>